<evidence type="ECO:0000256" key="4">
    <source>
        <dbReference type="ARBA" id="ARBA00023242"/>
    </source>
</evidence>
<accession>A0A0B2QMJ6</accession>
<keyword evidence="2" id="KW-0805">Transcription regulation</keyword>
<protein>
    <submittedName>
        <fullName evidence="7">Transcription factor bHLH146</fullName>
    </submittedName>
</protein>
<name>A0A0B2QMJ6_GLYSO</name>
<comment type="subcellular location">
    <subcellularLocation>
        <location evidence="1">Nucleus</location>
    </subcellularLocation>
</comment>
<dbReference type="Proteomes" id="UP000289340">
    <property type="component" value="Chromosome 13"/>
</dbReference>
<evidence type="ECO:0000256" key="3">
    <source>
        <dbReference type="ARBA" id="ARBA00023163"/>
    </source>
</evidence>
<evidence type="ECO:0000256" key="2">
    <source>
        <dbReference type="ARBA" id="ARBA00023015"/>
    </source>
</evidence>
<dbReference type="InterPro" id="IPR044660">
    <property type="entry name" value="IBH1-like"/>
</dbReference>
<gene>
    <name evidence="7" type="ORF">D0Y65_036233</name>
    <name evidence="6" type="ORF">glysoja_027573</name>
</gene>
<dbReference type="PANTHER" id="PTHR33124">
    <property type="entry name" value="TRANSCRIPTION FACTOR IBH1-LIKE 1"/>
    <property type="match status" value="1"/>
</dbReference>
<dbReference type="InterPro" id="IPR044549">
    <property type="entry name" value="bHLH_AtIBH1-like"/>
</dbReference>
<keyword evidence="4" id="KW-0539">Nucleus</keyword>
<dbReference type="EMBL" id="KN656964">
    <property type="protein sequence ID" value="KHN22685.1"/>
    <property type="molecule type" value="Genomic_DNA"/>
</dbReference>
<dbReference type="AlphaFoldDB" id="A0A0B2QMJ6"/>
<reference evidence="6" key="1">
    <citation type="submission" date="2014-07" db="EMBL/GenBank/DDBJ databases">
        <title>Identification of a novel salt tolerance gene in wild soybean by whole-genome sequencing.</title>
        <authorList>
            <person name="Lam H.-M."/>
            <person name="Qi X."/>
            <person name="Li M.-W."/>
            <person name="Liu X."/>
            <person name="Xie M."/>
            <person name="Ni M."/>
            <person name="Xu X."/>
        </authorList>
    </citation>
    <scope>NUCLEOTIDE SEQUENCE [LARGE SCALE GENOMIC DNA]</scope>
    <source>
        <tissue evidence="6">Root</tissue>
    </source>
</reference>
<sequence length="207" mass="23685">MGGQVVKRRRVYSVESNQIVQPIFTRNYLNHLVPALVKIKEKGSIKEDSSSHCNDNINNAVKYEVDMAMVLSAQGFAWSNGLKVKLQSDDVHVNAAKSTRFLENKASEGSSKNNVYDKNEVVPMEYFSSNPSSRSKCKDMSEMKRDLAREDDKEAEDINNQWKRLRRMIPGGEEMCDDEQMVSELESYINCLQMQVNALQFLLPHTR</sequence>
<feature type="domain" description="IBH1-like N-terminal" evidence="5">
    <location>
        <begin position="23"/>
        <end position="89"/>
    </location>
</feature>
<dbReference type="CDD" id="cd11444">
    <property type="entry name" value="bHLH_AtIBH1_like"/>
    <property type="match status" value="1"/>
</dbReference>
<dbReference type="GO" id="GO:0006355">
    <property type="term" value="P:regulation of DNA-templated transcription"/>
    <property type="evidence" value="ECO:0007669"/>
    <property type="project" value="InterPro"/>
</dbReference>
<dbReference type="Gramene" id="XM_028341072.1">
    <property type="protein sequence ID" value="XP_028196873.1"/>
    <property type="gene ID" value="LOC114381849"/>
</dbReference>
<evidence type="ECO:0000313" key="8">
    <source>
        <dbReference type="Proteomes" id="UP000289340"/>
    </source>
</evidence>
<evidence type="ECO:0000259" key="5">
    <source>
        <dbReference type="Pfam" id="PF26576"/>
    </source>
</evidence>
<reference evidence="7 8" key="2">
    <citation type="submission" date="2018-09" db="EMBL/GenBank/DDBJ databases">
        <title>A high-quality reference genome of wild soybean provides a powerful tool to mine soybean genomes.</title>
        <authorList>
            <person name="Xie M."/>
            <person name="Chung C.Y.L."/>
            <person name="Li M.-W."/>
            <person name="Wong F.-L."/>
            <person name="Chan T.-F."/>
            <person name="Lam H.-M."/>
        </authorList>
    </citation>
    <scope>NUCLEOTIDE SEQUENCE [LARGE SCALE GENOMIC DNA]</scope>
    <source>
        <strain evidence="8">cv. W05</strain>
        <tissue evidence="7">Hypocotyl of etiolated seedlings</tissue>
    </source>
</reference>
<organism evidence="6">
    <name type="scientific">Glycine soja</name>
    <name type="common">Wild soybean</name>
    <dbReference type="NCBI Taxonomy" id="3848"/>
    <lineage>
        <taxon>Eukaryota</taxon>
        <taxon>Viridiplantae</taxon>
        <taxon>Streptophyta</taxon>
        <taxon>Embryophyta</taxon>
        <taxon>Tracheophyta</taxon>
        <taxon>Spermatophyta</taxon>
        <taxon>Magnoliopsida</taxon>
        <taxon>eudicotyledons</taxon>
        <taxon>Gunneridae</taxon>
        <taxon>Pentapetalae</taxon>
        <taxon>rosids</taxon>
        <taxon>fabids</taxon>
        <taxon>Fabales</taxon>
        <taxon>Fabaceae</taxon>
        <taxon>Papilionoideae</taxon>
        <taxon>50 kb inversion clade</taxon>
        <taxon>NPAAA clade</taxon>
        <taxon>indigoferoid/millettioid clade</taxon>
        <taxon>Phaseoleae</taxon>
        <taxon>Glycine</taxon>
        <taxon>Glycine subgen. Soja</taxon>
    </lineage>
</organism>
<dbReference type="Proteomes" id="UP000053555">
    <property type="component" value="Unassembled WGS sequence"/>
</dbReference>
<keyword evidence="3" id="KW-0804">Transcription</keyword>
<dbReference type="GO" id="GO:0005634">
    <property type="term" value="C:nucleus"/>
    <property type="evidence" value="ECO:0007669"/>
    <property type="project" value="UniProtKB-SubCell"/>
</dbReference>
<keyword evidence="8" id="KW-1185">Reference proteome</keyword>
<evidence type="ECO:0000256" key="1">
    <source>
        <dbReference type="ARBA" id="ARBA00004123"/>
    </source>
</evidence>
<dbReference type="PANTHER" id="PTHR33124:SF42">
    <property type="entry name" value="TRANSCRIPTION FACTOR BHLH146"/>
    <property type="match status" value="1"/>
</dbReference>
<dbReference type="EMBL" id="QZWG01000013">
    <property type="protein sequence ID" value="RZB71688.1"/>
    <property type="molecule type" value="Genomic_DNA"/>
</dbReference>
<dbReference type="InterPro" id="IPR059002">
    <property type="entry name" value="IBH1_N"/>
</dbReference>
<dbReference type="Pfam" id="PF26576">
    <property type="entry name" value="IBH1_N"/>
    <property type="match status" value="1"/>
</dbReference>
<evidence type="ECO:0000313" key="7">
    <source>
        <dbReference type="EMBL" id="RZB71688.1"/>
    </source>
</evidence>
<evidence type="ECO:0000313" key="6">
    <source>
        <dbReference type="EMBL" id="KHN22685.1"/>
    </source>
</evidence>
<proteinExistence type="predicted"/>